<proteinExistence type="predicted"/>
<dbReference type="GeneID" id="18885792"/>
<dbReference type="EMBL" id="JH687569">
    <property type="protein sequence ID" value="EIN03419.1"/>
    <property type="molecule type" value="Genomic_DNA"/>
</dbReference>
<dbReference type="RefSeq" id="XP_007389349.1">
    <property type="nucleotide sequence ID" value="XM_007389287.1"/>
</dbReference>
<feature type="non-terminal residue" evidence="1">
    <location>
        <position position="110"/>
    </location>
</feature>
<organism evidence="1 2">
    <name type="scientific">Punctularia strigosozonata (strain HHB-11173)</name>
    <name type="common">White-rot fungus</name>
    <dbReference type="NCBI Taxonomy" id="741275"/>
    <lineage>
        <taxon>Eukaryota</taxon>
        <taxon>Fungi</taxon>
        <taxon>Dikarya</taxon>
        <taxon>Basidiomycota</taxon>
        <taxon>Agaricomycotina</taxon>
        <taxon>Agaricomycetes</taxon>
        <taxon>Corticiales</taxon>
        <taxon>Punctulariaceae</taxon>
        <taxon>Punctularia</taxon>
    </lineage>
</organism>
<dbReference type="KEGG" id="psq:PUNSTDRAFT_78193"/>
<protein>
    <submittedName>
        <fullName evidence="1">Uncharacterized protein</fullName>
    </submittedName>
</protein>
<dbReference type="AlphaFoldDB" id="R7S0P3"/>
<dbReference type="HOGENOM" id="CLU_176678_0_0_1"/>
<gene>
    <name evidence="1" type="ORF">PUNSTDRAFT_78193</name>
</gene>
<accession>R7S0P3</accession>
<keyword evidence="2" id="KW-1185">Reference proteome</keyword>
<dbReference type="Proteomes" id="UP000054196">
    <property type="component" value="Unassembled WGS sequence"/>
</dbReference>
<name>R7S0P3_PUNST</name>
<sequence length="110" mass="12890">MIVKIVNSLTAKHEIGAPFVAQYLLGFPDHYTNRTFRVFYWKGYVALLSDTVLRSDDELQAQVDGDDAVMIDNIKGSVVELAYSHDWIHRPSRYRNWCLIDYMKKTYKKK</sequence>
<evidence type="ECO:0000313" key="1">
    <source>
        <dbReference type="EMBL" id="EIN03419.1"/>
    </source>
</evidence>
<dbReference type="OrthoDB" id="3259294at2759"/>
<reference evidence="2" key="1">
    <citation type="journal article" date="2012" name="Science">
        <title>The Paleozoic origin of enzymatic lignin decomposition reconstructed from 31 fungal genomes.</title>
        <authorList>
            <person name="Floudas D."/>
            <person name="Binder M."/>
            <person name="Riley R."/>
            <person name="Barry K."/>
            <person name="Blanchette R.A."/>
            <person name="Henrissat B."/>
            <person name="Martinez A.T."/>
            <person name="Otillar R."/>
            <person name="Spatafora J.W."/>
            <person name="Yadav J.S."/>
            <person name="Aerts A."/>
            <person name="Benoit I."/>
            <person name="Boyd A."/>
            <person name="Carlson A."/>
            <person name="Copeland A."/>
            <person name="Coutinho P.M."/>
            <person name="de Vries R.P."/>
            <person name="Ferreira P."/>
            <person name="Findley K."/>
            <person name="Foster B."/>
            <person name="Gaskell J."/>
            <person name="Glotzer D."/>
            <person name="Gorecki P."/>
            <person name="Heitman J."/>
            <person name="Hesse C."/>
            <person name="Hori C."/>
            <person name="Igarashi K."/>
            <person name="Jurgens J.A."/>
            <person name="Kallen N."/>
            <person name="Kersten P."/>
            <person name="Kohler A."/>
            <person name="Kuees U."/>
            <person name="Kumar T.K.A."/>
            <person name="Kuo A."/>
            <person name="LaButti K."/>
            <person name="Larrondo L.F."/>
            <person name="Lindquist E."/>
            <person name="Ling A."/>
            <person name="Lombard V."/>
            <person name="Lucas S."/>
            <person name="Lundell T."/>
            <person name="Martin R."/>
            <person name="McLaughlin D.J."/>
            <person name="Morgenstern I."/>
            <person name="Morin E."/>
            <person name="Murat C."/>
            <person name="Nagy L.G."/>
            <person name="Nolan M."/>
            <person name="Ohm R.A."/>
            <person name="Patyshakuliyeva A."/>
            <person name="Rokas A."/>
            <person name="Ruiz-Duenas F.J."/>
            <person name="Sabat G."/>
            <person name="Salamov A."/>
            <person name="Samejima M."/>
            <person name="Schmutz J."/>
            <person name="Slot J.C."/>
            <person name="St John F."/>
            <person name="Stenlid J."/>
            <person name="Sun H."/>
            <person name="Sun S."/>
            <person name="Syed K."/>
            <person name="Tsang A."/>
            <person name="Wiebenga A."/>
            <person name="Young D."/>
            <person name="Pisabarro A."/>
            <person name="Eastwood D.C."/>
            <person name="Martin F."/>
            <person name="Cullen D."/>
            <person name="Grigoriev I.V."/>
            <person name="Hibbett D.S."/>
        </authorList>
    </citation>
    <scope>NUCLEOTIDE SEQUENCE [LARGE SCALE GENOMIC DNA]</scope>
    <source>
        <strain evidence="2">HHB-11173 SS5</strain>
    </source>
</reference>
<evidence type="ECO:0000313" key="2">
    <source>
        <dbReference type="Proteomes" id="UP000054196"/>
    </source>
</evidence>